<gene>
    <name evidence="1" type="ORF">GLOINDRAFT_31386</name>
</gene>
<dbReference type="AlphaFoldDB" id="U9TZB1"/>
<dbReference type="HOGENOM" id="CLU_2980258_0_0_1"/>
<reference evidence="1" key="1">
    <citation type="submission" date="2013-07" db="EMBL/GenBank/DDBJ databases">
        <title>The genome of an arbuscular mycorrhizal fungus provides insights into the evolution of the oldest plant symbiosis.</title>
        <authorList>
            <consortium name="DOE Joint Genome Institute"/>
            <person name="Tisserant E."/>
            <person name="Malbreil M."/>
            <person name="Kuo A."/>
            <person name="Kohler A."/>
            <person name="Symeonidi A."/>
            <person name="Balestrini R."/>
            <person name="Charron P."/>
            <person name="Duensing N."/>
            <person name="Frei-dit-Frey N."/>
            <person name="Gianinazzi-Pearson V."/>
            <person name="Gilbert B."/>
            <person name="Handa Y."/>
            <person name="Hijri M."/>
            <person name="Kaul R."/>
            <person name="Kawaguchi M."/>
            <person name="Krajinski F."/>
            <person name="Lammers P."/>
            <person name="Lapierre D."/>
            <person name="Masclaux F.G."/>
            <person name="Murat C."/>
            <person name="Morin E."/>
            <person name="Ndikumana S."/>
            <person name="Pagni M."/>
            <person name="Petitpierre D."/>
            <person name="Requena N."/>
            <person name="Rosikiewicz P."/>
            <person name="Riley R."/>
            <person name="Saito K."/>
            <person name="San Clemente H."/>
            <person name="Shapiro H."/>
            <person name="van Tuinen D."/>
            <person name="Becard G."/>
            <person name="Bonfante P."/>
            <person name="Paszkowski U."/>
            <person name="Shachar-Hill Y."/>
            <person name="Young J.P."/>
            <person name="Sanders I.R."/>
            <person name="Henrissat B."/>
            <person name="Rensing S.A."/>
            <person name="Grigoriev I.V."/>
            <person name="Corradi N."/>
            <person name="Roux C."/>
            <person name="Martin F."/>
        </authorList>
    </citation>
    <scope>NUCLEOTIDE SEQUENCE</scope>
    <source>
        <strain evidence="1">DAOM 197198</strain>
    </source>
</reference>
<proteinExistence type="predicted"/>
<organism evidence="1">
    <name type="scientific">Rhizophagus irregularis (strain DAOM 181602 / DAOM 197198 / MUCL 43194)</name>
    <name type="common">Arbuscular mycorrhizal fungus</name>
    <name type="synonym">Glomus intraradices</name>
    <dbReference type="NCBI Taxonomy" id="747089"/>
    <lineage>
        <taxon>Eukaryota</taxon>
        <taxon>Fungi</taxon>
        <taxon>Fungi incertae sedis</taxon>
        <taxon>Mucoromycota</taxon>
        <taxon>Glomeromycotina</taxon>
        <taxon>Glomeromycetes</taxon>
        <taxon>Glomerales</taxon>
        <taxon>Glomeraceae</taxon>
        <taxon>Rhizophagus</taxon>
    </lineage>
</organism>
<evidence type="ECO:0000313" key="1">
    <source>
        <dbReference type="EMBL" id="ESA08716.1"/>
    </source>
</evidence>
<sequence>MGTSERELRSRIWIPRCEEISRLEKIEVTRDRMIRALTEGASKGLAWDLTLKTFDFKI</sequence>
<dbReference type="EMBL" id="KI288894">
    <property type="protein sequence ID" value="ESA08716.1"/>
    <property type="molecule type" value="Genomic_DNA"/>
</dbReference>
<accession>U9TZB1</accession>
<name>U9TZB1_RHIID</name>
<protein>
    <submittedName>
        <fullName evidence="1">Uncharacterized protein</fullName>
    </submittedName>
</protein>